<evidence type="ECO:0000256" key="2">
    <source>
        <dbReference type="SAM" id="MobiDB-lite"/>
    </source>
</evidence>
<keyword evidence="1" id="KW-0175">Coiled coil</keyword>
<keyword evidence="3" id="KW-1185">Reference proteome</keyword>
<reference evidence="4" key="1">
    <citation type="submission" date="2016-11" db="UniProtKB">
        <authorList>
            <consortium name="WormBaseParasite"/>
        </authorList>
    </citation>
    <scope>IDENTIFICATION</scope>
</reference>
<dbReference type="AlphaFoldDB" id="A0A1I7T0J5"/>
<feature type="compositionally biased region" description="Basic and acidic residues" evidence="2">
    <location>
        <begin position="1"/>
        <end position="18"/>
    </location>
</feature>
<name>A0A1I7T0J5_9PELO</name>
<evidence type="ECO:0000313" key="3">
    <source>
        <dbReference type="Proteomes" id="UP000095282"/>
    </source>
</evidence>
<proteinExistence type="predicted"/>
<dbReference type="Proteomes" id="UP000095282">
    <property type="component" value="Unplaced"/>
</dbReference>
<evidence type="ECO:0000313" key="4">
    <source>
        <dbReference type="WBParaSite" id="Csp11.Scaffold445.g1252.t1"/>
    </source>
</evidence>
<evidence type="ECO:0000256" key="1">
    <source>
        <dbReference type="SAM" id="Coils"/>
    </source>
</evidence>
<feature type="coiled-coil region" evidence="1">
    <location>
        <begin position="30"/>
        <end position="85"/>
    </location>
</feature>
<protein>
    <submittedName>
        <fullName evidence="4">ERM domain-containing protein</fullName>
    </submittedName>
</protein>
<dbReference type="WBParaSite" id="Csp11.Scaffold445.g1252.t1">
    <property type="protein sequence ID" value="Csp11.Scaffold445.g1252.t1"/>
    <property type="gene ID" value="Csp11.Scaffold445.g1252"/>
</dbReference>
<feature type="region of interest" description="Disordered" evidence="2">
    <location>
        <begin position="1"/>
        <end position="24"/>
    </location>
</feature>
<accession>A0A1I7T0J5</accession>
<sequence length="116" mass="13570">MTRELIRGRGESVRRGETKANPIFPQPDLLATIRRQLQQVKMQLQESQKRCSEYSREIQLEKLKSEMKEEELQKAKKKLEEVKVNHYSNSYVRRDHGKPINAYDAATKDSGTTSFM</sequence>
<organism evidence="3 4">
    <name type="scientific">Caenorhabditis tropicalis</name>
    <dbReference type="NCBI Taxonomy" id="1561998"/>
    <lineage>
        <taxon>Eukaryota</taxon>
        <taxon>Metazoa</taxon>
        <taxon>Ecdysozoa</taxon>
        <taxon>Nematoda</taxon>
        <taxon>Chromadorea</taxon>
        <taxon>Rhabditida</taxon>
        <taxon>Rhabditina</taxon>
        <taxon>Rhabditomorpha</taxon>
        <taxon>Rhabditoidea</taxon>
        <taxon>Rhabditidae</taxon>
        <taxon>Peloderinae</taxon>
        <taxon>Caenorhabditis</taxon>
    </lineage>
</organism>